<sequence>MGRMRPDGRAVARGSEHAASPAMARAPTEVPRKARRVVSGEVIGSSFLLPITCRREVRRGTGMAHQLLMGWWPTGCCVPSPMQGGGCACRWTRPGILGAVDGQLNQ</sequence>
<name>A0ABV5G9E8_9MICC</name>
<organism evidence="2 3">
    <name type="scientific">Citricoccus parietis</name>
    <dbReference type="NCBI Taxonomy" id="592307"/>
    <lineage>
        <taxon>Bacteria</taxon>
        <taxon>Bacillati</taxon>
        <taxon>Actinomycetota</taxon>
        <taxon>Actinomycetes</taxon>
        <taxon>Micrococcales</taxon>
        <taxon>Micrococcaceae</taxon>
        <taxon>Citricoccus</taxon>
    </lineage>
</organism>
<evidence type="ECO:0000256" key="1">
    <source>
        <dbReference type="SAM" id="MobiDB-lite"/>
    </source>
</evidence>
<comment type="caution">
    <text evidence="2">The sequence shown here is derived from an EMBL/GenBank/DDBJ whole genome shotgun (WGS) entry which is preliminary data.</text>
</comment>
<protein>
    <submittedName>
        <fullName evidence="2">Uncharacterized protein</fullName>
    </submittedName>
</protein>
<reference evidence="2 3" key="1">
    <citation type="submission" date="2024-09" db="EMBL/GenBank/DDBJ databases">
        <authorList>
            <person name="Sun Q."/>
            <person name="Mori K."/>
        </authorList>
    </citation>
    <scope>NUCLEOTIDE SEQUENCE [LARGE SCALE GENOMIC DNA]</scope>
    <source>
        <strain evidence="2 3">CCM 7609</strain>
    </source>
</reference>
<dbReference type="EMBL" id="JBHMFI010000023">
    <property type="protein sequence ID" value="MFB9075563.1"/>
    <property type="molecule type" value="Genomic_DNA"/>
</dbReference>
<feature type="compositionally biased region" description="Basic and acidic residues" evidence="1">
    <location>
        <begin position="1"/>
        <end position="16"/>
    </location>
</feature>
<dbReference type="Proteomes" id="UP001589575">
    <property type="component" value="Unassembled WGS sequence"/>
</dbReference>
<keyword evidence="3" id="KW-1185">Reference proteome</keyword>
<feature type="region of interest" description="Disordered" evidence="1">
    <location>
        <begin position="1"/>
        <end position="33"/>
    </location>
</feature>
<proteinExistence type="predicted"/>
<evidence type="ECO:0000313" key="3">
    <source>
        <dbReference type="Proteomes" id="UP001589575"/>
    </source>
</evidence>
<evidence type="ECO:0000313" key="2">
    <source>
        <dbReference type="EMBL" id="MFB9075563.1"/>
    </source>
</evidence>
<gene>
    <name evidence="2" type="ORF">ACFFX0_32125</name>
</gene>
<accession>A0ABV5G9E8</accession>